<proteinExistence type="predicted"/>
<protein>
    <recommendedName>
        <fullName evidence="5">Peptidase S41</fullName>
    </recommendedName>
</protein>
<dbReference type="InterPro" id="IPR029045">
    <property type="entry name" value="ClpP/crotonase-like_dom_sf"/>
</dbReference>
<dbReference type="PANTHER" id="PTHR32060">
    <property type="entry name" value="TAIL-SPECIFIC PROTEASE"/>
    <property type="match status" value="1"/>
</dbReference>
<dbReference type="Gene3D" id="3.90.226.10">
    <property type="entry name" value="2-enoyl-CoA Hydratase, Chain A, domain 1"/>
    <property type="match status" value="1"/>
</dbReference>
<reference evidence="3 4" key="1">
    <citation type="submission" date="2019-03" db="EMBL/GenBank/DDBJ databases">
        <title>Diversity of the mouse oral microbiome.</title>
        <authorList>
            <person name="Joseph S."/>
            <person name="Aduse-Opoku J."/>
            <person name="Curtis M."/>
            <person name="Wade W."/>
            <person name="Hashim A."/>
        </authorList>
    </citation>
    <scope>NUCLEOTIDE SEQUENCE [LARGE SCALE GENOMIC DNA]</scope>
    <source>
        <strain evidence="3 4">P11</strain>
    </source>
</reference>
<dbReference type="Pfam" id="PF03572">
    <property type="entry name" value="Peptidase_S41"/>
    <property type="match status" value="1"/>
</dbReference>
<feature type="domain" description="PDZ" evidence="1">
    <location>
        <begin position="105"/>
        <end position="182"/>
    </location>
</feature>
<dbReference type="GO" id="GO:0008236">
    <property type="term" value="F:serine-type peptidase activity"/>
    <property type="evidence" value="ECO:0007669"/>
    <property type="project" value="InterPro"/>
</dbReference>
<dbReference type="InterPro" id="IPR005151">
    <property type="entry name" value="Tail-specific_protease"/>
</dbReference>
<dbReference type="InterPro" id="IPR036034">
    <property type="entry name" value="PDZ_sf"/>
</dbReference>
<dbReference type="InterPro" id="IPR041613">
    <property type="entry name" value="Pept_S41_N"/>
</dbReference>
<evidence type="ECO:0000259" key="2">
    <source>
        <dbReference type="SMART" id="SM00245"/>
    </source>
</evidence>
<dbReference type="InterPro" id="IPR001478">
    <property type="entry name" value="PDZ"/>
</dbReference>
<dbReference type="GO" id="GO:0004175">
    <property type="term" value="F:endopeptidase activity"/>
    <property type="evidence" value="ECO:0007669"/>
    <property type="project" value="TreeGrafter"/>
</dbReference>
<dbReference type="SMART" id="SM00228">
    <property type="entry name" value="PDZ"/>
    <property type="match status" value="1"/>
</dbReference>
<feature type="domain" description="Tail specific protease" evidence="2">
    <location>
        <begin position="169"/>
        <end position="412"/>
    </location>
</feature>
<dbReference type="SMART" id="SM00245">
    <property type="entry name" value="TSPc"/>
    <property type="match status" value="1"/>
</dbReference>
<dbReference type="GO" id="GO:0030288">
    <property type="term" value="C:outer membrane-bounded periplasmic space"/>
    <property type="evidence" value="ECO:0007669"/>
    <property type="project" value="TreeGrafter"/>
</dbReference>
<comment type="caution">
    <text evidence="3">The sequence shown here is derived from an EMBL/GenBank/DDBJ whole genome shotgun (WGS) entry which is preliminary data.</text>
</comment>
<dbReference type="SUPFAM" id="SSF52096">
    <property type="entry name" value="ClpP/crotonase"/>
    <property type="match status" value="1"/>
</dbReference>
<dbReference type="SUPFAM" id="SSF50156">
    <property type="entry name" value="PDZ domain-like"/>
    <property type="match status" value="1"/>
</dbReference>
<dbReference type="PANTHER" id="PTHR32060:SF30">
    <property type="entry name" value="CARBOXY-TERMINAL PROCESSING PROTEASE CTPA"/>
    <property type="match status" value="1"/>
</dbReference>
<organism evidence="3 4">
    <name type="scientific">Dysgonomonas mossii</name>
    <dbReference type="NCBI Taxonomy" id="163665"/>
    <lineage>
        <taxon>Bacteria</taxon>
        <taxon>Pseudomonadati</taxon>
        <taxon>Bacteroidota</taxon>
        <taxon>Bacteroidia</taxon>
        <taxon>Bacteroidales</taxon>
        <taxon>Dysgonomonadaceae</taxon>
        <taxon>Dysgonomonas</taxon>
    </lineage>
</organism>
<dbReference type="Proteomes" id="UP000298285">
    <property type="component" value="Unassembled WGS sequence"/>
</dbReference>
<evidence type="ECO:0000259" key="1">
    <source>
        <dbReference type="SMART" id="SM00228"/>
    </source>
</evidence>
<evidence type="ECO:0008006" key="5">
    <source>
        <dbReference type="Google" id="ProtNLM"/>
    </source>
</evidence>
<evidence type="ECO:0000313" key="4">
    <source>
        <dbReference type="Proteomes" id="UP000298285"/>
    </source>
</evidence>
<accession>A0A4Y9IMD3</accession>
<dbReference type="EMBL" id="SPPK01000003">
    <property type="protein sequence ID" value="TFU89098.1"/>
    <property type="molecule type" value="Genomic_DNA"/>
</dbReference>
<dbReference type="AlphaFoldDB" id="A0A4Y9IMD3"/>
<dbReference type="OrthoDB" id="7168509at2"/>
<dbReference type="GO" id="GO:0006508">
    <property type="term" value="P:proteolysis"/>
    <property type="evidence" value="ECO:0007669"/>
    <property type="project" value="InterPro"/>
</dbReference>
<dbReference type="GO" id="GO:0007165">
    <property type="term" value="P:signal transduction"/>
    <property type="evidence" value="ECO:0007669"/>
    <property type="project" value="TreeGrafter"/>
</dbReference>
<dbReference type="Gene3D" id="2.30.42.10">
    <property type="match status" value="1"/>
</dbReference>
<dbReference type="RefSeq" id="WP_135105387.1">
    <property type="nucleotide sequence ID" value="NZ_JADGKW010000003.1"/>
</dbReference>
<dbReference type="Pfam" id="PF18294">
    <property type="entry name" value="Pept_S41_N"/>
    <property type="match status" value="1"/>
</dbReference>
<name>A0A4Y9IMD3_9BACT</name>
<evidence type="ECO:0000313" key="3">
    <source>
        <dbReference type="EMBL" id="TFU89098.1"/>
    </source>
</evidence>
<gene>
    <name evidence="3" type="ORF">E4T88_10435</name>
</gene>
<dbReference type="Gene3D" id="3.30.750.170">
    <property type="match status" value="1"/>
</dbReference>
<sequence length="514" mass="57974">MKAKSIFLLAIILLSFNGCKDKEEDDPITPPKELTDNELTNQWAYNKMKSLYLWNTNLPSSPDYTQDPEKFFYGILYNYGKVDGDRFSWIEEDTSKKTKALYADANLGFEYIPMNYFATSSSQNTSIGLFVLYVNEGSVAENKGLKRGQVIYKVNDTDVNYDNYSTILKENTSLSLWIYNNKGEKVKLETFQAAESKKSPIFISKVIPGTKIGYLMYNGFERSADESDENNYEYDIELIESIRSLSESQEGITDFVLDLRYNPGGYLTSAMDLASALVPNRKTSNIFAKEKYNTHFQDSIVKEYGNDALNEYFLNKVYGTSTSIPQLKLSRLYVIATEYTASASELVIHGLKPYMTVFQIGKTTVGKDKASMTVKSDNSKIKWQLQPLISRLTDANGKGDYINGLTPDSEVSEWEEGYTMQSAYYVDDNGNRVETQCPLLSEWRGGLTELGDTSEPLLAEAIAQITTGTSRVKKAAKTVKSSQGAIRVPKLSHNEHLQRIIIDQDKFSTLNKSK</sequence>
<dbReference type="CDD" id="cd07561">
    <property type="entry name" value="Peptidase_S41_CPP_like"/>
    <property type="match status" value="1"/>
</dbReference>